<dbReference type="PANTHER" id="PTHR43461:SF1">
    <property type="entry name" value="TRANSMEMBRANE PROTEIN 256"/>
    <property type="match status" value="1"/>
</dbReference>
<proteinExistence type="inferred from homology"/>
<keyword evidence="3 6" id="KW-0812">Transmembrane</keyword>
<gene>
    <name evidence="7" type="ORF">OLEAN_C36950</name>
</gene>
<feature type="transmembrane region" description="Helical" evidence="6">
    <location>
        <begin position="79"/>
        <end position="102"/>
    </location>
</feature>
<dbReference type="PANTHER" id="PTHR43461">
    <property type="entry name" value="TRANSMEMBRANE PROTEIN 256"/>
    <property type="match status" value="1"/>
</dbReference>
<reference evidence="7 8" key="1">
    <citation type="journal article" date="2013" name="Nat. Commun.">
        <title>Genome sequence and functional genomic analysis of the oil-degrading bacterium Oleispira antarctica.</title>
        <authorList>
            <person name="Kube M."/>
            <person name="Chernikova T.N."/>
            <person name="Al-Ramahi Y."/>
            <person name="Beloqui A."/>
            <person name="Lopez-Cortez N."/>
            <person name="Guazzaroni M.E."/>
            <person name="Heipieper H.J."/>
            <person name="Klages S."/>
            <person name="Kotsyurbenko O.R."/>
            <person name="Langer I."/>
            <person name="Nechitaylo T.Y."/>
            <person name="Lunsdorf H."/>
            <person name="Fernandez M."/>
            <person name="Juarez S."/>
            <person name="Ciordia S."/>
            <person name="Singer A."/>
            <person name="Kagan O."/>
            <person name="Egorova O."/>
            <person name="Petit P.A."/>
            <person name="Stogios P."/>
            <person name="Kim Y."/>
            <person name="Tchigvintsev A."/>
            <person name="Flick R."/>
            <person name="Denaro R."/>
            <person name="Genovese M."/>
            <person name="Albar J.P."/>
            <person name="Reva O.N."/>
            <person name="Martinez-Gomariz M."/>
            <person name="Tran H."/>
            <person name="Ferrer M."/>
            <person name="Savchenko A."/>
            <person name="Yakunin A.F."/>
            <person name="Yakimov M.M."/>
            <person name="Golyshina O.V."/>
            <person name="Reinhardt R."/>
            <person name="Golyshin P.N."/>
        </authorList>
    </citation>
    <scope>NUCLEOTIDE SEQUENCE [LARGE SCALE GENOMIC DNA]</scope>
</reference>
<dbReference type="PATRIC" id="fig|698738.3.peg.3844"/>
<dbReference type="HOGENOM" id="CLU_096548_3_1_6"/>
<evidence type="ECO:0000256" key="1">
    <source>
        <dbReference type="ARBA" id="ARBA00004141"/>
    </source>
</evidence>
<evidence type="ECO:0008006" key="9">
    <source>
        <dbReference type="Google" id="ProtNLM"/>
    </source>
</evidence>
<dbReference type="AlphaFoldDB" id="R4YRN0"/>
<feature type="transmembrane region" description="Helical" evidence="6">
    <location>
        <begin position="49"/>
        <end position="67"/>
    </location>
</feature>
<name>R4YRN0_OLEAN</name>
<keyword evidence="5 6" id="KW-0472">Membrane</keyword>
<dbReference type="InterPro" id="IPR006696">
    <property type="entry name" value="DUF423"/>
</dbReference>
<comment type="subcellular location">
    <subcellularLocation>
        <location evidence="1">Membrane</location>
        <topology evidence="1">Multi-pass membrane protein</topology>
    </subcellularLocation>
</comment>
<dbReference type="GO" id="GO:0005886">
    <property type="term" value="C:plasma membrane"/>
    <property type="evidence" value="ECO:0007669"/>
    <property type="project" value="TreeGrafter"/>
</dbReference>
<keyword evidence="8" id="KW-1185">Reference proteome</keyword>
<dbReference type="Proteomes" id="UP000032749">
    <property type="component" value="Chromosome"/>
</dbReference>
<dbReference type="EMBL" id="FO203512">
    <property type="protein sequence ID" value="CCK77871.1"/>
    <property type="molecule type" value="Genomic_DNA"/>
</dbReference>
<evidence type="ECO:0000256" key="5">
    <source>
        <dbReference type="ARBA" id="ARBA00023136"/>
    </source>
</evidence>
<protein>
    <recommendedName>
        <fullName evidence="9">DUF423 domain-containing protein</fullName>
    </recommendedName>
</protein>
<dbReference type="STRING" id="698738.OLEAN_C36950"/>
<evidence type="ECO:0000256" key="4">
    <source>
        <dbReference type="ARBA" id="ARBA00022989"/>
    </source>
</evidence>
<evidence type="ECO:0000313" key="7">
    <source>
        <dbReference type="EMBL" id="CCK77871.1"/>
    </source>
</evidence>
<evidence type="ECO:0000256" key="3">
    <source>
        <dbReference type="ARBA" id="ARBA00022692"/>
    </source>
</evidence>
<dbReference type="Pfam" id="PF04241">
    <property type="entry name" value="DUF423"/>
    <property type="match status" value="1"/>
</dbReference>
<evidence type="ECO:0000256" key="6">
    <source>
        <dbReference type="SAM" id="Phobius"/>
    </source>
</evidence>
<comment type="similarity">
    <text evidence="2">Belongs to the UPF0382 family.</text>
</comment>
<feature type="transmembrane region" description="Helical" evidence="6">
    <location>
        <begin position="108"/>
        <end position="132"/>
    </location>
</feature>
<sequence>MLSARFYLLVSAISGLLSVALGAFGAHGLKKVVSPDMLTVYQTGVQYQFIHSLALLALAILMLTSVAKPAVMNKLKWSANLMMIGILLFSGSLYTMTFMSAAGGFPAWLGPITPIGGLAFIMGWIFLMVAAFKLPIDEQ</sequence>
<dbReference type="OrthoDB" id="9802121at2"/>
<evidence type="ECO:0000256" key="2">
    <source>
        <dbReference type="ARBA" id="ARBA00009694"/>
    </source>
</evidence>
<keyword evidence="4 6" id="KW-1133">Transmembrane helix</keyword>
<evidence type="ECO:0000313" key="8">
    <source>
        <dbReference type="Proteomes" id="UP000032749"/>
    </source>
</evidence>
<accession>R4YRN0</accession>
<organism evidence="7 8">
    <name type="scientific">Oleispira antarctica RB-8</name>
    <dbReference type="NCBI Taxonomy" id="698738"/>
    <lineage>
        <taxon>Bacteria</taxon>
        <taxon>Pseudomonadati</taxon>
        <taxon>Pseudomonadota</taxon>
        <taxon>Gammaproteobacteria</taxon>
        <taxon>Oceanospirillales</taxon>
        <taxon>Oceanospirillaceae</taxon>
        <taxon>Oleispira</taxon>
    </lineage>
</organism>
<dbReference type="KEGG" id="oai:OLEAN_C36950"/>